<dbReference type="GO" id="GO:0005737">
    <property type="term" value="C:cytoplasm"/>
    <property type="evidence" value="ECO:0007669"/>
    <property type="project" value="UniProtKB-ARBA"/>
</dbReference>
<evidence type="ECO:0000256" key="1">
    <source>
        <dbReference type="ARBA" id="ARBA00008183"/>
    </source>
</evidence>
<dbReference type="SUPFAM" id="SSF55387">
    <property type="entry name" value="Frataxin/Nqo15-like"/>
    <property type="match status" value="1"/>
</dbReference>
<dbReference type="Gene3D" id="3.30.920.10">
    <property type="entry name" value="Frataxin/CyaY"/>
    <property type="match status" value="1"/>
</dbReference>
<dbReference type="SMART" id="SM01219">
    <property type="entry name" value="Frataxin_Cyay"/>
    <property type="match status" value="1"/>
</dbReference>
<dbReference type="GO" id="GO:0008198">
    <property type="term" value="F:ferrous iron binding"/>
    <property type="evidence" value="ECO:0007669"/>
    <property type="project" value="TreeGrafter"/>
</dbReference>
<dbReference type="KEGG" id="pfer:IRI77_31585"/>
<dbReference type="PANTHER" id="PTHR16821">
    <property type="entry name" value="FRATAXIN"/>
    <property type="match status" value="1"/>
</dbReference>
<comment type="similarity">
    <text evidence="1">Belongs to the frataxin family.</text>
</comment>
<gene>
    <name evidence="3" type="primary">cyaY</name>
    <name evidence="3" type="ORF">IRI77_31585</name>
</gene>
<dbReference type="GO" id="GO:0016226">
    <property type="term" value="P:iron-sulfur cluster assembly"/>
    <property type="evidence" value="ECO:0007669"/>
    <property type="project" value="InterPro"/>
</dbReference>
<dbReference type="EMBL" id="CP063849">
    <property type="protein sequence ID" value="QOY92215.1"/>
    <property type="molecule type" value="Genomic_DNA"/>
</dbReference>
<keyword evidence="2" id="KW-0408">Iron</keyword>
<dbReference type="InterPro" id="IPR036524">
    <property type="entry name" value="Frataxin/CyaY_sf"/>
</dbReference>
<dbReference type="InterPro" id="IPR002908">
    <property type="entry name" value="Frataxin/CyaY"/>
</dbReference>
<dbReference type="Proteomes" id="UP000593892">
    <property type="component" value="Chromosome"/>
</dbReference>
<dbReference type="GO" id="GO:0051537">
    <property type="term" value="F:2 iron, 2 sulfur cluster binding"/>
    <property type="evidence" value="ECO:0007669"/>
    <property type="project" value="TreeGrafter"/>
</dbReference>
<evidence type="ECO:0000313" key="3">
    <source>
        <dbReference type="EMBL" id="QOY92215.1"/>
    </source>
</evidence>
<keyword evidence="4" id="KW-1185">Reference proteome</keyword>
<name>A0A7S7SQH5_PALFE</name>
<sequence length="108" mass="12382">MLTDQEFQQRVDQTLETVFAKLAGASDDYDFDVDMNNGALTVEFEEPRERFVVSPNSPVKQIWVSAHVQSYKFDWKPEADAFVLPDSGQTLEDLMVSAIQKRIPDFHL</sequence>
<dbReference type="Pfam" id="PF01491">
    <property type="entry name" value="Frataxin_Cyay"/>
    <property type="match status" value="1"/>
</dbReference>
<dbReference type="NCBIfam" id="TIGR03421">
    <property type="entry name" value="FeS_CyaY"/>
    <property type="match status" value="1"/>
</dbReference>
<proteinExistence type="inferred from homology"/>
<organism evidence="3 4">
    <name type="scientific">Paludibaculum fermentans</name>
    <dbReference type="NCBI Taxonomy" id="1473598"/>
    <lineage>
        <taxon>Bacteria</taxon>
        <taxon>Pseudomonadati</taxon>
        <taxon>Acidobacteriota</taxon>
        <taxon>Terriglobia</taxon>
        <taxon>Bryobacterales</taxon>
        <taxon>Bryobacteraceae</taxon>
        <taxon>Paludibaculum</taxon>
    </lineage>
</organism>
<dbReference type="GO" id="GO:0004322">
    <property type="term" value="F:ferroxidase activity"/>
    <property type="evidence" value="ECO:0007669"/>
    <property type="project" value="TreeGrafter"/>
</dbReference>
<dbReference type="GO" id="GO:0034986">
    <property type="term" value="F:iron chaperone activity"/>
    <property type="evidence" value="ECO:0007669"/>
    <property type="project" value="TreeGrafter"/>
</dbReference>
<dbReference type="PROSITE" id="PS50810">
    <property type="entry name" value="FRATAXIN_2"/>
    <property type="match status" value="1"/>
</dbReference>
<protein>
    <submittedName>
        <fullName evidence="3">Iron donor protein CyaY</fullName>
    </submittedName>
</protein>
<accession>A0A7S7SQH5</accession>
<dbReference type="AlphaFoldDB" id="A0A7S7SQH5"/>
<reference evidence="3 4" key="1">
    <citation type="submission" date="2020-10" db="EMBL/GenBank/DDBJ databases">
        <title>Complete genome sequence of Paludibaculum fermentans P105T, a facultatively anaerobic acidobacterium capable of dissimilatory Fe(III) reduction.</title>
        <authorList>
            <person name="Dedysh S.N."/>
            <person name="Beletsky A.V."/>
            <person name="Kulichevskaya I.S."/>
            <person name="Mardanov A.V."/>
            <person name="Ravin N.V."/>
        </authorList>
    </citation>
    <scope>NUCLEOTIDE SEQUENCE [LARGE SCALE GENOMIC DNA]</scope>
    <source>
        <strain evidence="3 4">P105</strain>
    </source>
</reference>
<dbReference type="GO" id="GO:0006879">
    <property type="term" value="P:intracellular iron ion homeostasis"/>
    <property type="evidence" value="ECO:0007669"/>
    <property type="project" value="TreeGrafter"/>
</dbReference>
<dbReference type="GO" id="GO:0008199">
    <property type="term" value="F:ferric iron binding"/>
    <property type="evidence" value="ECO:0007669"/>
    <property type="project" value="InterPro"/>
</dbReference>
<dbReference type="PANTHER" id="PTHR16821:SF2">
    <property type="entry name" value="FRATAXIN, MITOCHONDRIAL"/>
    <property type="match status" value="1"/>
</dbReference>
<evidence type="ECO:0000313" key="4">
    <source>
        <dbReference type="Proteomes" id="UP000593892"/>
    </source>
</evidence>
<evidence type="ECO:0000256" key="2">
    <source>
        <dbReference type="ARBA" id="ARBA00023004"/>
    </source>
</evidence>